<sequence>MRAKLLERPNDILTDLLVMDTWSALREFQARSIATTGNRDSLLEKEFIKEFLIQVPMPSVFECLQEASQKGSTNEVKLVCHCLERIFRSEVGPEILFQESMLPFIVAGISHDEVAAKALTLDMLDVHLTAQYHASMDHDILLHAICDCLLDEDAAIARRASSILLKLVSVPDTGVYHKVLLRLRDLVADYLSRPSRENSVEFVRLLELISRCAGVSDAVMRESIALGLVEPILDGIESSDALFQLNVLDIIPNLCTTQAGLLHLFHSDLLAHLVACATNPLVGGNALRLIGTFSTLAVAQRVESWNWTDGALAKAFLAAVESSFQVGDSQQQIAAMDAIAAFGSASDKELGLLLAHRSLCDAWLSLGKSALLEAKSACFISLATILTRGTRLSTRPNDVLADENATLWTFHRRLFHALGGSCGRPSTMHHLMDCLRQPFEPIRVGVYSLLQTVAAQGHPWGLEALHAYGGFIEFLGDRSTEPTKITREWKFAILDAILASKFQHVFGVRAVDELTKAFEQGPYAGRAQHAEPMLDAN</sequence>
<dbReference type="InterPro" id="IPR019538">
    <property type="entry name" value="PSMD5"/>
</dbReference>
<dbReference type="Pfam" id="PF10508">
    <property type="entry name" value="Proteasom_PSMB"/>
    <property type="match status" value="1"/>
</dbReference>
<dbReference type="EMBL" id="KI913954">
    <property type="protein sequence ID" value="ETW07258.1"/>
    <property type="molecule type" value="Genomic_DNA"/>
</dbReference>
<dbReference type="RefSeq" id="XP_008863351.1">
    <property type="nucleotide sequence ID" value="XM_008865129.1"/>
</dbReference>
<dbReference type="InterPro" id="IPR016024">
    <property type="entry name" value="ARM-type_fold"/>
</dbReference>
<dbReference type="InterPro" id="IPR011989">
    <property type="entry name" value="ARM-like"/>
</dbReference>
<dbReference type="STRING" id="157072.A0A024UNP1"/>
<dbReference type="SUPFAM" id="SSF48371">
    <property type="entry name" value="ARM repeat"/>
    <property type="match status" value="1"/>
</dbReference>
<dbReference type="VEuPathDB" id="FungiDB:H310_01822"/>
<evidence type="ECO:0008006" key="2">
    <source>
        <dbReference type="Google" id="ProtNLM"/>
    </source>
</evidence>
<protein>
    <recommendedName>
        <fullName evidence="2">26S proteasome non-ATPase regulatory subunit 5</fullName>
    </recommendedName>
</protein>
<dbReference type="Gene3D" id="1.25.10.10">
    <property type="entry name" value="Leucine-rich Repeat Variant"/>
    <property type="match status" value="1"/>
</dbReference>
<name>A0A024UNP1_9STRA</name>
<accession>A0A024UNP1</accession>
<dbReference type="OrthoDB" id="10250600at2759"/>
<dbReference type="GO" id="GO:0005829">
    <property type="term" value="C:cytosol"/>
    <property type="evidence" value="ECO:0007669"/>
    <property type="project" value="TreeGrafter"/>
</dbReference>
<dbReference type="PANTHER" id="PTHR13554">
    <property type="entry name" value="26S PROTEASOME NON-ATPASE REGULATORY SUBUNIT 5-RELATED"/>
    <property type="match status" value="1"/>
</dbReference>
<reference evidence="1" key="1">
    <citation type="submission" date="2013-12" db="EMBL/GenBank/DDBJ databases">
        <title>The Genome Sequence of Aphanomyces invadans NJM9701.</title>
        <authorList>
            <consortium name="The Broad Institute Genomics Platform"/>
            <person name="Russ C."/>
            <person name="Tyler B."/>
            <person name="van West P."/>
            <person name="Dieguez-Uribeondo J."/>
            <person name="Young S.K."/>
            <person name="Zeng Q."/>
            <person name="Gargeya S."/>
            <person name="Fitzgerald M."/>
            <person name="Abouelleil A."/>
            <person name="Alvarado L."/>
            <person name="Chapman S.B."/>
            <person name="Gainer-Dewar J."/>
            <person name="Goldberg J."/>
            <person name="Griggs A."/>
            <person name="Gujja S."/>
            <person name="Hansen M."/>
            <person name="Howarth C."/>
            <person name="Imamovic A."/>
            <person name="Ireland A."/>
            <person name="Larimer J."/>
            <person name="McCowan C."/>
            <person name="Murphy C."/>
            <person name="Pearson M."/>
            <person name="Poon T.W."/>
            <person name="Priest M."/>
            <person name="Roberts A."/>
            <person name="Saif S."/>
            <person name="Shea T."/>
            <person name="Sykes S."/>
            <person name="Wortman J."/>
            <person name="Nusbaum C."/>
            <person name="Birren B."/>
        </authorList>
    </citation>
    <scope>NUCLEOTIDE SEQUENCE [LARGE SCALE GENOMIC DNA]</scope>
    <source>
        <strain evidence="1">NJM9701</strain>
    </source>
</reference>
<organism evidence="1">
    <name type="scientific">Aphanomyces invadans</name>
    <dbReference type="NCBI Taxonomy" id="157072"/>
    <lineage>
        <taxon>Eukaryota</taxon>
        <taxon>Sar</taxon>
        <taxon>Stramenopiles</taxon>
        <taxon>Oomycota</taxon>
        <taxon>Saprolegniomycetes</taxon>
        <taxon>Saprolegniales</taxon>
        <taxon>Verrucalvaceae</taxon>
        <taxon>Aphanomyces</taxon>
    </lineage>
</organism>
<dbReference type="eggNOG" id="KOG4413">
    <property type="taxonomic scope" value="Eukaryota"/>
</dbReference>
<proteinExistence type="predicted"/>
<dbReference type="GeneID" id="20078872"/>
<dbReference type="GO" id="GO:0043248">
    <property type="term" value="P:proteasome assembly"/>
    <property type="evidence" value="ECO:0007669"/>
    <property type="project" value="InterPro"/>
</dbReference>
<evidence type="ECO:0000313" key="1">
    <source>
        <dbReference type="EMBL" id="ETW07258.1"/>
    </source>
</evidence>
<dbReference type="AlphaFoldDB" id="A0A024UNP1"/>
<dbReference type="PANTHER" id="PTHR13554:SF10">
    <property type="entry name" value="26S PROTEASOME NON-ATPASE REGULATORY SUBUNIT 5"/>
    <property type="match status" value="1"/>
</dbReference>
<gene>
    <name evidence="1" type="ORF">H310_01822</name>
</gene>